<accession>A0ABY2V1K7</accession>
<dbReference type="RefSeq" id="WP_138109200.1">
    <property type="nucleotide sequence ID" value="NZ_VBUC01000043.1"/>
</dbReference>
<comment type="caution">
    <text evidence="2">The sequence shown here is derived from an EMBL/GenBank/DDBJ whole genome shotgun (WGS) entry which is preliminary data.</text>
</comment>
<gene>
    <name evidence="2" type="ORF">FE247_10895</name>
</gene>
<evidence type="ECO:0000313" key="3">
    <source>
        <dbReference type="Proteomes" id="UP000305417"/>
    </source>
</evidence>
<sequence>MLDLKPEIRDIILLDKKYKKKEEEIDNLIIKVYNLYTEITSFKHINFDTIDENRIHDLNYILTKEQINSIHSLHSNNDDDLVNIILGIFSIINNMQTVSLELEEYRSKNHILESIEHDIQNTDKQINTLKNELEKAKILDDENQILKIEYAIGLFEDFKIDKTDALAKYKGFLDLLVLYNSFSESEKEKSYKLNKEKSYEYNKKNGEFFTNNIDYFHSIFYTLNGYLLNSKKIYKSSALKIFNHVNNNLKINKKPLTDKVSHLFARLGIDINLDYRKSHNVRKISIYHDYTIYDYSTNKKYTNLYISEFDLLNKLLHGVKEGLEETPLKFNKTELAKKNLYISNINNFQNMYHQLKYVIN</sequence>
<reference evidence="2 3" key="1">
    <citation type="submission" date="2019-05" db="EMBL/GenBank/DDBJ databases">
        <title>Arcobacter cibarius and Arcobacter thereius providing challenges in identification an antibiotic susceptibility and Quinolone resistance.</title>
        <authorList>
            <person name="Busch A."/>
            <person name="Hanel I."/>
            <person name="Hotzel H."/>
            <person name="Tomaso H."/>
        </authorList>
    </citation>
    <scope>NUCLEOTIDE SEQUENCE [LARGE SCALE GENOMIC DNA]</scope>
    <source>
        <strain evidence="2 3">16CS0831-2</strain>
    </source>
</reference>
<organism evidence="2 3">
    <name type="scientific">Aliarcobacter cibarius</name>
    <dbReference type="NCBI Taxonomy" id="255507"/>
    <lineage>
        <taxon>Bacteria</taxon>
        <taxon>Pseudomonadati</taxon>
        <taxon>Campylobacterota</taxon>
        <taxon>Epsilonproteobacteria</taxon>
        <taxon>Campylobacterales</taxon>
        <taxon>Arcobacteraceae</taxon>
        <taxon>Aliarcobacter</taxon>
    </lineage>
</organism>
<evidence type="ECO:0000256" key="1">
    <source>
        <dbReference type="SAM" id="Coils"/>
    </source>
</evidence>
<dbReference type="Proteomes" id="UP000305417">
    <property type="component" value="Unassembled WGS sequence"/>
</dbReference>
<feature type="coiled-coil region" evidence="1">
    <location>
        <begin position="112"/>
        <end position="149"/>
    </location>
</feature>
<keyword evidence="3" id="KW-1185">Reference proteome</keyword>
<dbReference type="EMBL" id="VBUC01000043">
    <property type="protein sequence ID" value="TLS95622.1"/>
    <property type="molecule type" value="Genomic_DNA"/>
</dbReference>
<name>A0ABY2V1K7_9BACT</name>
<evidence type="ECO:0000313" key="2">
    <source>
        <dbReference type="EMBL" id="TLS95622.1"/>
    </source>
</evidence>
<protein>
    <submittedName>
        <fullName evidence="2">Uncharacterized protein</fullName>
    </submittedName>
</protein>
<keyword evidence="1" id="KW-0175">Coiled coil</keyword>
<proteinExistence type="predicted"/>